<evidence type="ECO:0000259" key="1">
    <source>
        <dbReference type="Pfam" id="PF08387"/>
    </source>
</evidence>
<dbReference type="Proteomes" id="UP000290289">
    <property type="component" value="Chromosome 11"/>
</dbReference>
<dbReference type="Pfam" id="PF08387">
    <property type="entry name" value="FBD"/>
    <property type="match status" value="1"/>
</dbReference>
<feature type="domain" description="FBD" evidence="1">
    <location>
        <begin position="35"/>
        <end position="78"/>
    </location>
</feature>
<accession>A0A498IIM7</accession>
<dbReference type="AlphaFoldDB" id="A0A498IIM7"/>
<dbReference type="EMBL" id="RDQH01000337">
    <property type="protein sequence ID" value="RXH83206.1"/>
    <property type="molecule type" value="Genomic_DNA"/>
</dbReference>
<sequence length="102" mass="11695">MLSSILIIRTFQDEECVEDHEELERYSKEDLWSTPESVPICVTEHLKTITIRGLEGYPHVQKVAKCLLNSGKVLTKMTVDNDELCKELMLERGSRTCLVEVV</sequence>
<evidence type="ECO:0000313" key="3">
    <source>
        <dbReference type="Proteomes" id="UP000290289"/>
    </source>
</evidence>
<keyword evidence="3" id="KW-1185">Reference proteome</keyword>
<protein>
    <recommendedName>
        <fullName evidence="1">FBD domain-containing protein</fullName>
    </recommendedName>
</protein>
<gene>
    <name evidence="2" type="ORF">DVH24_003704</name>
</gene>
<dbReference type="InterPro" id="IPR006566">
    <property type="entry name" value="FBD"/>
</dbReference>
<proteinExistence type="predicted"/>
<reference evidence="2 3" key="1">
    <citation type="submission" date="2018-10" db="EMBL/GenBank/DDBJ databases">
        <title>A high-quality apple genome assembly.</title>
        <authorList>
            <person name="Hu J."/>
        </authorList>
    </citation>
    <scope>NUCLEOTIDE SEQUENCE [LARGE SCALE GENOMIC DNA]</scope>
    <source>
        <strain evidence="3">cv. HFTH1</strain>
        <tissue evidence="2">Young leaf</tissue>
    </source>
</reference>
<organism evidence="2 3">
    <name type="scientific">Malus domestica</name>
    <name type="common">Apple</name>
    <name type="synonym">Pyrus malus</name>
    <dbReference type="NCBI Taxonomy" id="3750"/>
    <lineage>
        <taxon>Eukaryota</taxon>
        <taxon>Viridiplantae</taxon>
        <taxon>Streptophyta</taxon>
        <taxon>Embryophyta</taxon>
        <taxon>Tracheophyta</taxon>
        <taxon>Spermatophyta</taxon>
        <taxon>Magnoliopsida</taxon>
        <taxon>eudicotyledons</taxon>
        <taxon>Gunneridae</taxon>
        <taxon>Pentapetalae</taxon>
        <taxon>rosids</taxon>
        <taxon>fabids</taxon>
        <taxon>Rosales</taxon>
        <taxon>Rosaceae</taxon>
        <taxon>Amygdaloideae</taxon>
        <taxon>Maleae</taxon>
        <taxon>Malus</taxon>
    </lineage>
</organism>
<comment type="caution">
    <text evidence="2">The sequence shown here is derived from an EMBL/GenBank/DDBJ whole genome shotgun (WGS) entry which is preliminary data.</text>
</comment>
<evidence type="ECO:0000313" key="2">
    <source>
        <dbReference type="EMBL" id="RXH83206.1"/>
    </source>
</evidence>
<name>A0A498IIM7_MALDO</name>